<keyword evidence="4" id="KW-1278">Translocase</keyword>
<evidence type="ECO:0000256" key="3">
    <source>
        <dbReference type="ARBA" id="ARBA00022840"/>
    </source>
</evidence>
<keyword evidence="3" id="KW-0067">ATP-binding</keyword>
<dbReference type="PROSITE" id="PS50893">
    <property type="entry name" value="ABC_TRANSPORTER_2"/>
    <property type="match status" value="1"/>
</dbReference>
<proteinExistence type="predicted"/>
<dbReference type="SUPFAM" id="SSF52540">
    <property type="entry name" value="P-loop containing nucleoside triphosphate hydrolases"/>
    <property type="match status" value="1"/>
</dbReference>
<evidence type="ECO:0000313" key="7">
    <source>
        <dbReference type="Proteomes" id="UP000229227"/>
    </source>
</evidence>
<dbReference type="InterPro" id="IPR003439">
    <property type="entry name" value="ABC_transporter-like_ATP-bd"/>
</dbReference>
<dbReference type="GO" id="GO:0016887">
    <property type="term" value="F:ATP hydrolysis activity"/>
    <property type="evidence" value="ECO:0007669"/>
    <property type="project" value="InterPro"/>
</dbReference>
<accession>A0A2M6ZHC8</accession>
<organism evidence="6 7">
    <name type="scientific">Candidatus Desantisbacteria bacterium CG07_land_8_20_14_0_80_39_15</name>
    <dbReference type="NCBI Taxonomy" id="1974549"/>
    <lineage>
        <taxon>Bacteria</taxon>
        <taxon>Candidatus Desantisiibacteriota</taxon>
    </lineage>
</organism>
<dbReference type="Proteomes" id="UP000229227">
    <property type="component" value="Unassembled WGS sequence"/>
</dbReference>
<evidence type="ECO:0000256" key="1">
    <source>
        <dbReference type="ARBA" id="ARBA00022448"/>
    </source>
</evidence>
<feature type="domain" description="ABC transporter" evidence="5">
    <location>
        <begin position="7"/>
        <end position="243"/>
    </location>
</feature>
<dbReference type="SMART" id="SM00382">
    <property type="entry name" value="AAA"/>
    <property type="match status" value="1"/>
</dbReference>
<evidence type="ECO:0000259" key="5">
    <source>
        <dbReference type="PROSITE" id="PS50893"/>
    </source>
</evidence>
<dbReference type="EMBL" id="PEWN01000039">
    <property type="protein sequence ID" value="PIU51813.1"/>
    <property type="molecule type" value="Genomic_DNA"/>
</dbReference>
<dbReference type="PANTHER" id="PTHR42794:SF1">
    <property type="entry name" value="HEMIN IMPORT ATP-BINDING PROTEIN HMUV"/>
    <property type="match status" value="1"/>
</dbReference>
<keyword evidence="2" id="KW-0547">Nucleotide-binding</keyword>
<dbReference type="GO" id="GO:0005524">
    <property type="term" value="F:ATP binding"/>
    <property type="evidence" value="ECO:0007669"/>
    <property type="project" value="UniProtKB-KW"/>
</dbReference>
<sequence length="265" mass="29793">MDFKMKLKVSHLNFSYDDVEALEDVSLDVESTQILGIIGPNGSGKTTLLKCINRKLRPRYGTILIDTKNISNFSRKEIARNIGVVPQVSSISFSFLVSDIVSMGRYAYLSRFGRETEKDLSAVKSSLELTGTAHLSNRFINEISGGEYQRVIIARALAQESKILLLDEPTLHLDINHQIEILELVRSLARKRNLAVIMVLHDLNLSARFADRLLLLNKGRVYKAGSVEEVLQPENIEKVFRIKVKIIRDTETNILSVLPVSVMKG</sequence>
<evidence type="ECO:0000313" key="6">
    <source>
        <dbReference type="EMBL" id="PIU51813.1"/>
    </source>
</evidence>
<gene>
    <name evidence="6" type="ORF">COS91_02410</name>
</gene>
<comment type="caution">
    <text evidence="6">The sequence shown here is derived from an EMBL/GenBank/DDBJ whole genome shotgun (WGS) entry which is preliminary data.</text>
</comment>
<dbReference type="PANTHER" id="PTHR42794">
    <property type="entry name" value="HEMIN IMPORT ATP-BINDING PROTEIN HMUV"/>
    <property type="match status" value="1"/>
</dbReference>
<dbReference type="FunFam" id="3.40.50.300:FF:000134">
    <property type="entry name" value="Iron-enterobactin ABC transporter ATP-binding protein"/>
    <property type="match status" value="1"/>
</dbReference>
<dbReference type="Gene3D" id="3.40.50.300">
    <property type="entry name" value="P-loop containing nucleotide triphosphate hydrolases"/>
    <property type="match status" value="1"/>
</dbReference>
<evidence type="ECO:0000256" key="2">
    <source>
        <dbReference type="ARBA" id="ARBA00022741"/>
    </source>
</evidence>
<keyword evidence="1" id="KW-0813">Transport</keyword>
<dbReference type="Pfam" id="PF00005">
    <property type="entry name" value="ABC_tran"/>
    <property type="match status" value="1"/>
</dbReference>
<name>A0A2M6ZHC8_9BACT</name>
<reference evidence="7" key="1">
    <citation type="submission" date="2017-09" db="EMBL/GenBank/DDBJ databases">
        <title>Depth-based differentiation of microbial function through sediment-hosted aquifers and enrichment of novel symbionts in the deep terrestrial subsurface.</title>
        <authorList>
            <person name="Probst A.J."/>
            <person name="Ladd B."/>
            <person name="Jarett J.K."/>
            <person name="Geller-Mcgrath D.E."/>
            <person name="Sieber C.M.K."/>
            <person name="Emerson J.B."/>
            <person name="Anantharaman K."/>
            <person name="Thomas B.C."/>
            <person name="Malmstrom R."/>
            <person name="Stieglmeier M."/>
            <person name="Klingl A."/>
            <person name="Woyke T."/>
            <person name="Ryan C.M."/>
            <person name="Banfield J.F."/>
        </authorList>
    </citation>
    <scope>NUCLEOTIDE SEQUENCE [LARGE SCALE GENOMIC DNA]</scope>
</reference>
<evidence type="ECO:0000256" key="4">
    <source>
        <dbReference type="ARBA" id="ARBA00022967"/>
    </source>
</evidence>
<protein>
    <submittedName>
        <fullName evidence="6">ABC transporter</fullName>
    </submittedName>
</protein>
<dbReference type="CDD" id="cd03214">
    <property type="entry name" value="ABC_Iron-Siderophores_B12_Hemin"/>
    <property type="match status" value="1"/>
</dbReference>
<dbReference type="InterPro" id="IPR027417">
    <property type="entry name" value="P-loop_NTPase"/>
</dbReference>
<dbReference type="InterPro" id="IPR003593">
    <property type="entry name" value="AAA+_ATPase"/>
</dbReference>
<dbReference type="AlphaFoldDB" id="A0A2M6ZHC8"/>